<evidence type="ECO:0000256" key="5">
    <source>
        <dbReference type="PIRSR" id="PIRSR602678-1"/>
    </source>
</evidence>
<feature type="binding site" evidence="5">
    <location>
        <position position="65"/>
    </location>
    <ligand>
        <name>a divalent metal cation</name>
        <dbReference type="ChEBI" id="CHEBI:60240"/>
        <label>1</label>
    </ligand>
</feature>
<dbReference type="PANTHER" id="PTHR13799">
    <property type="entry name" value="NGG1 INTERACTING FACTOR 3"/>
    <property type="match status" value="1"/>
</dbReference>
<name>A0A387B4Y5_9STRE</name>
<dbReference type="InterPro" id="IPR036069">
    <property type="entry name" value="DUF34/NIF3_sf"/>
</dbReference>
<comment type="subunit">
    <text evidence="2">Homohexamer.</text>
</comment>
<protein>
    <recommendedName>
        <fullName evidence="3">GTP cyclohydrolase 1 type 2 homolog</fullName>
    </recommendedName>
</protein>
<sequence length="265" mass="29636">MLASEVTNEYEDFCPQEISMEGDSRGLQIGTLDKDIQRVMVALDIREETVAEAIENGVDLIIVKHAPIFRPIKDLVASRSQNQIYIDLIKHDIAVYVSHTNIDIVENGLNDWFCQMLGIEETTYLQETGPGRGIGRIGNVQPQNFGDFARHVKQVFGLDSLRLVYYQETDLQKPISRVAICGGSGQSFYKDALAKGADVYITGDIYYHTAQDMLSDGLLALDPGHHIEVLFVEKISALLTQWKAEKGWTIDIVPSQASTNPFHHI</sequence>
<evidence type="ECO:0000256" key="1">
    <source>
        <dbReference type="ARBA" id="ARBA00006964"/>
    </source>
</evidence>
<dbReference type="RefSeq" id="WP_120770438.1">
    <property type="nucleotide sequence ID" value="NZ_CP032621.1"/>
</dbReference>
<keyword evidence="4 5" id="KW-0479">Metal-binding</keyword>
<gene>
    <name evidence="6" type="ORF">D7D53_06010</name>
</gene>
<proteinExistence type="inferred from homology"/>
<dbReference type="GO" id="GO:0046872">
    <property type="term" value="F:metal ion binding"/>
    <property type="evidence" value="ECO:0007669"/>
    <property type="project" value="UniProtKB-KW"/>
</dbReference>
<dbReference type="InterPro" id="IPR002678">
    <property type="entry name" value="DUF34/NIF3"/>
</dbReference>
<dbReference type="NCBIfam" id="TIGR00486">
    <property type="entry name" value="YbgI_SA1388"/>
    <property type="match status" value="1"/>
</dbReference>
<evidence type="ECO:0000313" key="7">
    <source>
        <dbReference type="Proteomes" id="UP000275328"/>
    </source>
</evidence>
<feature type="binding site" evidence="5">
    <location>
        <position position="228"/>
    </location>
    <ligand>
        <name>a divalent metal cation</name>
        <dbReference type="ChEBI" id="CHEBI:60240"/>
        <label>1</label>
    </ligand>
</feature>
<feature type="binding site" evidence="5">
    <location>
        <position position="103"/>
    </location>
    <ligand>
        <name>a divalent metal cation</name>
        <dbReference type="ChEBI" id="CHEBI:60240"/>
        <label>1</label>
    </ligand>
</feature>
<dbReference type="GO" id="GO:0005737">
    <property type="term" value="C:cytoplasm"/>
    <property type="evidence" value="ECO:0007669"/>
    <property type="project" value="TreeGrafter"/>
</dbReference>
<dbReference type="Gene3D" id="3.40.1390.30">
    <property type="entry name" value="NIF3 (NGG1p interacting factor 3)-like"/>
    <property type="match status" value="2"/>
</dbReference>
<accession>A0A387B4Y5</accession>
<evidence type="ECO:0000256" key="3">
    <source>
        <dbReference type="ARBA" id="ARBA00022112"/>
    </source>
</evidence>
<dbReference type="Proteomes" id="UP000275328">
    <property type="component" value="Chromosome"/>
</dbReference>
<dbReference type="AlphaFoldDB" id="A0A387B4Y5"/>
<evidence type="ECO:0000256" key="4">
    <source>
        <dbReference type="ARBA" id="ARBA00022723"/>
    </source>
</evidence>
<dbReference type="PANTHER" id="PTHR13799:SF14">
    <property type="entry name" value="GTP CYCLOHYDROLASE 1 TYPE 2 HOMOLOG"/>
    <property type="match status" value="1"/>
</dbReference>
<dbReference type="EMBL" id="CP032621">
    <property type="protein sequence ID" value="AYF96066.1"/>
    <property type="molecule type" value="Genomic_DNA"/>
</dbReference>
<comment type="similarity">
    <text evidence="1">Belongs to the GTP cyclohydrolase I type 2/NIF3 family.</text>
</comment>
<evidence type="ECO:0000256" key="2">
    <source>
        <dbReference type="ARBA" id="ARBA00011643"/>
    </source>
</evidence>
<dbReference type="SUPFAM" id="SSF102705">
    <property type="entry name" value="NIF3 (NGG1p interacting factor 3)-like"/>
    <property type="match status" value="1"/>
</dbReference>
<evidence type="ECO:0000313" key="6">
    <source>
        <dbReference type="EMBL" id="AYF96066.1"/>
    </source>
</evidence>
<dbReference type="Pfam" id="PF01784">
    <property type="entry name" value="DUF34_NIF3"/>
    <property type="match status" value="1"/>
</dbReference>
<keyword evidence="7" id="KW-1185">Reference proteome</keyword>
<feature type="binding site" evidence="5">
    <location>
        <position position="225"/>
    </location>
    <ligand>
        <name>a divalent metal cation</name>
        <dbReference type="ChEBI" id="CHEBI:60240"/>
        <label>1</label>
    </ligand>
</feature>
<dbReference type="KEGG" id="sgw:D7D53_06010"/>
<organism evidence="6 7">
    <name type="scientific">Streptococcus gwangjuensis</name>
    <dbReference type="NCBI Taxonomy" id="1433513"/>
    <lineage>
        <taxon>Bacteria</taxon>
        <taxon>Bacillati</taxon>
        <taxon>Bacillota</taxon>
        <taxon>Bacilli</taxon>
        <taxon>Lactobacillales</taxon>
        <taxon>Streptococcaceae</taxon>
        <taxon>Streptococcus</taxon>
        <taxon>Streptococcus mitis group</taxon>
    </lineage>
</organism>
<reference evidence="6 7" key="1">
    <citation type="submission" date="2018-09" db="EMBL/GenBank/DDBJ databases">
        <title>Complete genome sequence of Streptococcus sp. KCOM 1679 (=ChDC B345).</title>
        <authorList>
            <person name="Kook J.-K."/>
            <person name="Park S.-N."/>
            <person name="Lim Y.K."/>
        </authorList>
    </citation>
    <scope>NUCLEOTIDE SEQUENCE [LARGE SCALE GENOMIC DNA]</scope>
    <source>
        <strain evidence="6 7">ChDC B345</strain>
    </source>
</reference>
<dbReference type="FunFam" id="3.40.1390.30:FF:000006">
    <property type="entry name" value="Dinuclear metal center protein, YbgI family"/>
    <property type="match status" value="1"/>
</dbReference>